<sequence length="72" mass="7850">MKNRNHTSRPTHNVYVVEGEGDTAFWTKVGAAWQHADGEGLNLTLTALPLNGRLVIRVPKASDEQPNGKAGR</sequence>
<proteinExistence type="predicted"/>
<evidence type="ECO:0000313" key="1">
    <source>
        <dbReference type="EMBL" id="MXO02837.1"/>
    </source>
</evidence>
<dbReference type="Proteomes" id="UP000440304">
    <property type="component" value="Unassembled WGS sequence"/>
</dbReference>
<accession>A0A6N8THS3</accession>
<dbReference type="RefSeq" id="WP_160788020.1">
    <property type="nucleotide sequence ID" value="NZ_CP086614.1"/>
</dbReference>
<dbReference type="OrthoDB" id="7652274at2"/>
<name>A0A6N8THS3_SHIZO</name>
<reference evidence="1 2" key="1">
    <citation type="submission" date="2019-12" db="EMBL/GenBank/DDBJ databases">
        <title>Shinella granuli gen. nov., sp. nov., and proposal of the reclassification of Zoogloea ramigera ATCC 19623 as Shinella zoogloeoides sp. nov.</title>
        <authorList>
            <person name="Gao J."/>
        </authorList>
    </citation>
    <scope>NUCLEOTIDE SEQUENCE [LARGE SCALE GENOMIC DNA]</scope>
    <source>
        <strain evidence="1 2">DSM 287</strain>
    </source>
</reference>
<protein>
    <submittedName>
        <fullName evidence="1">Uncharacterized protein</fullName>
    </submittedName>
</protein>
<organism evidence="1 2">
    <name type="scientific">Shinella zoogloeoides</name>
    <name type="common">Crabtreella saccharophila</name>
    <dbReference type="NCBI Taxonomy" id="352475"/>
    <lineage>
        <taxon>Bacteria</taxon>
        <taxon>Pseudomonadati</taxon>
        <taxon>Pseudomonadota</taxon>
        <taxon>Alphaproteobacteria</taxon>
        <taxon>Hyphomicrobiales</taxon>
        <taxon>Rhizobiaceae</taxon>
        <taxon>Shinella</taxon>
    </lineage>
</organism>
<gene>
    <name evidence="1" type="ORF">GR156_21250</name>
</gene>
<comment type="caution">
    <text evidence="1">The sequence shown here is derived from an EMBL/GenBank/DDBJ whole genome shotgun (WGS) entry which is preliminary data.</text>
</comment>
<evidence type="ECO:0000313" key="2">
    <source>
        <dbReference type="Proteomes" id="UP000440304"/>
    </source>
</evidence>
<dbReference type="EMBL" id="WUML01000033">
    <property type="protein sequence ID" value="MXO02837.1"/>
    <property type="molecule type" value="Genomic_DNA"/>
</dbReference>
<dbReference type="AlphaFoldDB" id="A0A6N8THS3"/>